<keyword evidence="2" id="KW-1185">Reference proteome</keyword>
<evidence type="ECO:0000313" key="1">
    <source>
        <dbReference type="EMBL" id="KAK1424166.1"/>
    </source>
</evidence>
<reference evidence="1" key="1">
    <citation type="journal article" date="2023" name="bioRxiv">
        <title>Improved chromosome-level genome assembly for marigold (Tagetes erecta).</title>
        <authorList>
            <person name="Jiang F."/>
            <person name="Yuan L."/>
            <person name="Wang S."/>
            <person name="Wang H."/>
            <person name="Xu D."/>
            <person name="Wang A."/>
            <person name="Fan W."/>
        </authorList>
    </citation>
    <scope>NUCLEOTIDE SEQUENCE</scope>
    <source>
        <strain evidence="1">WSJ</strain>
        <tissue evidence="1">Leaf</tissue>
    </source>
</reference>
<proteinExistence type="predicted"/>
<comment type="caution">
    <text evidence="1">The sequence shown here is derived from an EMBL/GenBank/DDBJ whole genome shotgun (WGS) entry which is preliminary data.</text>
</comment>
<evidence type="ECO:0000313" key="2">
    <source>
        <dbReference type="Proteomes" id="UP001229421"/>
    </source>
</evidence>
<protein>
    <submittedName>
        <fullName evidence="1">Uncharacterized protein</fullName>
    </submittedName>
</protein>
<dbReference type="AlphaFoldDB" id="A0AAD8KN44"/>
<dbReference type="EMBL" id="JAUHHV010000005">
    <property type="protein sequence ID" value="KAK1424166.1"/>
    <property type="molecule type" value="Genomic_DNA"/>
</dbReference>
<sequence length="168" mass="18913">MHLSLSLSLLIDPNCTVNRSLCDFLSVNVIYSLVFLVYLCNDYDDSAYFFVELGFDINKRPVKQSLLDFEKLSINGSANVADLLPLLLRIPFSIVSLKREGDNYIYSTGVDIIVYAKALSHAYPQKVSYGYAYLDDDNVVSRRSDPKLRPSGKHWVTVIFAKAIKGTC</sequence>
<dbReference type="Proteomes" id="UP001229421">
    <property type="component" value="Unassembled WGS sequence"/>
</dbReference>
<name>A0AAD8KN44_TARER</name>
<organism evidence="1 2">
    <name type="scientific">Tagetes erecta</name>
    <name type="common">African marigold</name>
    <dbReference type="NCBI Taxonomy" id="13708"/>
    <lineage>
        <taxon>Eukaryota</taxon>
        <taxon>Viridiplantae</taxon>
        <taxon>Streptophyta</taxon>
        <taxon>Embryophyta</taxon>
        <taxon>Tracheophyta</taxon>
        <taxon>Spermatophyta</taxon>
        <taxon>Magnoliopsida</taxon>
        <taxon>eudicotyledons</taxon>
        <taxon>Gunneridae</taxon>
        <taxon>Pentapetalae</taxon>
        <taxon>asterids</taxon>
        <taxon>campanulids</taxon>
        <taxon>Asterales</taxon>
        <taxon>Asteraceae</taxon>
        <taxon>Asteroideae</taxon>
        <taxon>Heliantheae alliance</taxon>
        <taxon>Tageteae</taxon>
        <taxon>Tagetes</taxon>
    </lineage>
</organism>
<accession>A0AAD8KN44</accession>
<gene>
    <name evidence="1" type="ORF">QVD17_19485</name>
</gene>